<feature type="transmembrane region" description="Helical" evidence="8">
    <location>
        <begin position="289"/>
        <end position="307"/>
    </location>
</feature>
<feature type="transmembrane region" description="Helical" evidence="8">
    <location>
        <begin position="71"/>
        <end position="91"/>
    </location>
</feature>
<feature type="transmembrane region" description="Helical" evidence="8">
    <location>
        <begin position="127"/>
        <end position="147"/>
    </location>
</feature>
<accession>A0A1H6IVQ0</accession>
<dbReference type="GO" id="GO:0005886">
    <property type="term" value="C:plasma membrane"/>
    <property type="evidence" value="ECO:0007669"/>
    <property type="project" value="UniProtKB-SubCell"/>
</dbReference>
<keyword evidence="10" id="KW-1185">Reference proteome</keyword>
<evidence type="ECO:0000256" key="7">
    <source>
        <dbReference type="ARBA" id="ARBA00023136"/>
    </source>
</evidence>
<dbReference type="EMBL" id="FNWO01000012">
    <property type="protein sequence ID" value="SEH51167.1"/>
    <property type="molecule type" value="Genomic_DNA"/>
</dbReference>
<feature type="transmembrane region" description="Helical" evidence="8">
    <location>
        <begin position="209"/>
        <end position="228"/>
    </location>
</feature>
<evidence type="ECO:0000313" key="9">
    <source>
        <dbReference type="EMBL" id="SEH51167.1"/>
    </source>
</evidence>
<dbReference type="FunFam" id="1.10.3470.10:FF:000001">
    <property type="entry name" value="Vitamin B12 ABC transporter permease BtuC"/>
    <property type="match status" value="1"/>
</dbReference>
<dbReference type="InterPro" id="IPR037294">
    <property type="entry name" value="ABC_BtuC-like"/>
</dbReference>
<dbReference type="GO" id="GO:0033214">
    <property type="term" value="P:siderophore-iron import into cell"/>
    <property type="evidence" value="ECO:0007669"/>
    <property type="project" value="TreeGrafter"/>
</dbReference>
<comment type="subcellular location">
    <subcellularLocation>
        <location evidence="1">Cell membrane</location>
        <topology evidence="1">Multi-pass membrane protein</topology>
    </subcellularLocation>
</comment>
<protein>
    <submittedName>
        <fullName evidence="9">Iron complex transport system permease protein</fullName>
    </submittedName>
</protein>
<organism evidence="9 10">
    <name type="scientific">Magnetospirillum fulvum</name>
    <name type="common">Rhodospirillum fulvum</name>
    <dbReference type="NCBI Taxonomy" id="1082"/>
    <lineage>
        <taxon>Bacteria</taxon>
        <taxon>Pseudomonadati</taxon>
        <taxon>Pseudomonadota</taxon>
        <taxon>Alphaproteobacteria</taxon>
        <taxon>Rhodospirillales</taxon>
        <taxon>Rhodospirillaceae</taxon>
        <taxon>Magnetospirillum</taxon>
    </lineage>
</organism>
<feature type="transmembrane region" description="Helical" evidence="8">
    <location>
        <begin position="103"/>
        <end position="121"/>
    </location>
</feature>
<keyword evidence="3" id="KW-0813">Transport</keyword>
<feature type="transmembrane region" description="Helical" evidence="8">
    <location>
        <begin position="248"/>
        <end position="277"/>
    </location>
</feature>
<evidence type="ECO:0000256" key="8">
    <source>
        <dbReference type="SAM" id="Phobius"/>
    </source>
</evidence>
<reference evidence="10" key="1">
    <citation type="submission" date="2016-10" db="EMBL/GenBank/DDBJ databases">
        <authorList>
            <person name="Varghese N."/>
            <person name="Submissions S."/>
        </authorList>
    </citation>
    <scope>NUCLEOTIDE SEQUENCE [LARGE SCALE GENOMIC DNA]</scope>
    <source>
        <strain evidence="10">DSM 13234</strain>
    </source>
</reference>
<dbReference type="InterPro" id="IPR000522">
    <property type="entry name" value="ABC_transptr_permease_BtuC"/>
</dbReference>
<gene>
    <name evidence="9" type="ORF">SAMN04244559_02695</name>
</gene>
<evidence type="ECO:0000313" key="10">
    <source>
        <dbReference type="Proteomes" id="UP000182983"/>
    </source>
</evidence>
<evidence type="ECO:0000256" key="6">
    <source>
        <dbReference type="ARBA" id="ARBA00022989"/>
    </source>
</evidence>
<keyword evidence="6 8" id="KW-1133">Transmembrane helix</keyword>
<comment type="similarity">
    <text evidence="2">Belongs to the binding-protein-dependent transport system permease family. FecCD subfamily.</text>
</comment>
<dbReference type="Pfam" id="PF01032">
    <property type="entry name" value="FecCD"/>
    <property type="match status" value="1"/>
</dbReference>
<keyword evidence="4" id="KW-1003">Cell membrane</keyword>
<feature type="transmembrane region" description="Helical" evidence="8">
    <location>
        <begin position="319"/>
        <end position="338"/>
    </location>
</feature>
<feature type="transmembrane region" description="Helical" evidence="8">
    <location>
        <begin position="159"/>
        <end position="181"/>
    </location>
</feature>
<dbReference type="AlphaFoldDB" id="A0A1H6IVQ0"/>
<dbReference type="Proteomes" id="UP000182983">
    <property type="component" value="Unassembled WGS sequence"/>
</dbReference>
<evidence type="ECO:0000256" key="5">
    <source>
        <dbReference type="ARBA" id="ARBA00022692"/>
    </source>
</evidence>
<keyword evidence="7 8" id="KW-0472">Membrane</keyword>
<evidence type="ECO:0000256" key="4">
    <source>
        <dbReference type="ARBA" id="ARBA00022475"/>
    </source>
</evidence>
<evidence type="ECO:0000256" key="2">
    <source>
        <dbReference type="ARBA" id="ARBA00007935"/>
    </source>
</evidence>
<dbReference type="Gene3D" id="1.10.3470.10">
    <property type="entry name" value="ABC transporter involved in vitamin B12 uptake, BtuC"/>
    <property type="match status" value="1"/>
</dbReference>
<sequence length="345" mass="35730">MVSLVLSAFRADGGKIALASLALLAAFLLSLLIGRYPVDPAVLLPVLAGRLFPLLPSWPPEVETVLLHIRLPRLLAAMLVGAALAASGAAYQGIFKNPLVSPDILGVSAGASFGAALAILFHLGPVGIQGAAFAGGLLAVGATYLIASWRRGRGDSVLVLVLGGIVVGTVFHAFVSLVKFVADPTNTLPAITFWLMGSLASIGLQDLKVAALPILAALVVLMLLRWRLNVMSFGDEEARSLGIDVGRTRLAVVVCATLMTAAAVAISGVVGLVGLVVPHVTRMLVGPNFRVLLPTCTLVGATFLLVVDDLARGLVAGEIPLGILTALIGAPFFFFLLLKTEKGWA</sequence>
<feature type="transmembrane region" description="Helical" evidence="8">
    <location>
        <begin position="16"/>
        <end position="34"/>
    </location>
</feature>
<proteinExistence type="inferred from homology"/>
<dbReference type="GO" id="GO:0022857">
    <property type="term" value="F:transmembrane transporter activity"/>
    <property type="evidence" value="ECO:0007669"/>
    <property type="project" value="InterPro"/>
</dbReference>
<name>A0A1H6IVQ0_MAGFU</name>
<dbReference type="PANTHER" id="PTHR30472">
    <property type="entry name" value="FERRIC ENTEROBACTIN TRANSPORT SYSTEM PERMEASE PROTEIN"/>
    <property type="match status" value="1"/>
</dbReference>
<dbReference type="SUPFAM" id="SSF81345">
    <property type="entry name" value="ABC transporter involved in vitamin B12 uptake, BtuC"/>
    <property type="match status" value="1"/>
</dbReference>
<dbReference type="CDD" id="cd06550">
    <property type="entry name" value="TM_ABC_iron-siderophores_like"/>
    <property type="match status" value="1"/>
</dbReference>
<dbReference type="OrthoDB" id="9811975at2"/>
<keyword evidence="5 8" id="KW-0812">Transmembrane</keyword>
<evidence type="ECO:0000256" key="3">
    <source>
        <dbReference type="ARBA" id="ARBA00022448"/>
    </source>
</evidence>
<dbReference type="PANTHER" id="PTHR30472:SF70">
    <property type="entry name" value="MOLYBDATE IMPORT SYSTEM PERMEASE PROTEIN MOLB"/>
    <property type="match status" value="1"/>
</dbReference>
<dbReference type="RefSeq" id="WP_074769439.1">
    <property type="nucleotide sequence ID" value="NZ_FNWO01000012.1"/>
</dbReference>
<evidence type="ECO:0000256" key="1">
    <source>
        <dbReference type="ARBA" id="ARBA00004651"/>
    </source>
</evidence>